<dbReference type="Gene3D" id="3.30.420.40">
    <property type="match status" value="2"/>
</dbReference>
<protein>
    <submittedName>
        <fullName evidence="2">ROK family transcriptional regulator</fullName>
    </submittedName>
</protein>
<dbReference type="PROSITE" id="PS01125">
    <property type="entry name" value="ROK"/>
    <property type="match status" value="1"/>
</dbReference>
<reference evidence="2 3" key="1">
    <citation type="submission" date="2020-09" db="EMBL/GenBank/DDBJ databases">
        <title>Isolation and identification of active actinomycetes.</title>
        <authorList>
            <person name="Li X."/>
        </authorList>
    </citation>
    <scope>NUCLEOTIDE SEQUENCE [LARGE SCALE GENOMIC DNA]</scope>
    <source>
        <strain evidence="2 3">NEAU-LLC</strain>
    </source>
</reference>
<evidence type="ECO:0000313" key="3">
    <source>
        <dbReference type="Proteomes" id="UP000598426"/>
    </source>
</evidence>
<gene>
    <name evidence="2" type="ORF">IF188_00095</name>
</gene>
<dbReference type="Pfam" id="PF13412">
    <property type="entry name" value="HTH_24"/>
    <property type="match status" value="1"/>
</dbReference>
<dbReference type="InterPro" id="IPR036390">
    <property type="entry name" value="WH_DNA-bd_sf"/>
</dbReference>
<dbReference type="InterPro" id="IPR000600">
    <property type="entry name" value="ROK"/>
</dbReference>
<dbReference type="InterPro" id="IPR018335">
    <property type="entry name" value="Tscrpt_reg_HTH_Crp-type_CS"/>
</dbReference>
<comment type="caution">
    <text evidence="2">The sequence shown here is derived from an EMBL/GenBank/DDBJ whole genome shotgun (WGS) entry which is preliminary data.</text>
</comment>
<proteinExistence type="inferred from homology"/>
<dbReference type="InterPro" id="IPR036388">
    <property type="entry name" value="WH-like_DNA-bd_sf"/>
</dbReference>
<evidence type="ECO:0000313" key="2">
    <source>
        <dbReference type="EMBL" id="MBD3940096.1"/>
    </source>
</evidence>
<comment type="similarity">
    <text evidence="1">Belongs to the ROK (NagC/XylR) family.</text>
</comment>
<dbReference type="InterPro" id="IPR043129">
    <property type="entry name" value="ATPase_NBD"/>
</dbReference>
<dbReference type="EMBL" id="JACXZS010000001">
    <property type="protein sequence ID" value="MBD3940096.1"/>
    <property type="molecule type" value="Genomic_DNA"/>
</dbReference>
<evidence type="ECO:0000256" key="1">
    <source>
        <dbReference type="ARBA" id="ARBA00006479"/>
    </source>
</evidence>
<dbReference type="PROSITE" id="PS00042">
    <property type="entry name" value="HTH_CRP_1"/>
    <property type="match status" value="1"/>
</dbReference>
<dbReference type="SUPFAM" id="SSF46785">
    <property type="entry name" value="Winged helix' DNA-binding domain"/>
    <property type="match status" value="1"/>
</dbReference>
<dbReference type="RefSeq" id="WP_191169760.1">
    <property type="nucleotide sequence ID" value="NZ_JACXZS010000001.1"/>
</dbReference>
<dbReference type="Gene3D" id="1.10.10.10">
    <property type="entry name" value="Winged helix-like DNA-binding domain superfamily/Winged helix DNA-binding domain"/>
    <property type="match status" value="1"/>
</dbReference>
<sequence length="413" mass="43173">MTGVRRLGPSFENTRSAVLDMIRSSGTVSRIELAEMSGLTATSITRIIKSLIDVGLVVETGYGDSTGGKRPSLLELNLQARYAVGLSLDDARLTYVVTDLGGNVVGQLVTPGIRQALPSEVVARIGEELERVFHELDIPVAAVVGVGVAGAGLDIRGGAERLSLTADEWESFAVQEALEAATGLPTVRDNDAACAALGQFWVGRLAASNDFATLYMSNGFGLGLLTDGRLSRGVSANVGEIGHMVLEIDGPRCWCGSRGCLEMLAAPRAIVAQAMADEGLRAELSLAGGDAHLRHDFQAIARAAARGEGRSLALIERSARYVAVAMLSVVNLLDLDRLYLAGPGFADAGAVYVRHIRDAVRALARTRAVHGVSVELSDPGIDAAAVGAASLALQYVLTPHARSSRPAAVALEA</sequence>
<dbReference type="SUPFAM" id="SSF53067">
    <property type="entry name" value="Actin-like ATPase domain"/>
    <property type="match status" value="1"/>
</dbReference>
<dbReference type="PANTHER" id="PTHR18964:SF149">
    <property type="entry name" value="BIFUNCTIONAL UDP-N-ACETYLGLUCOSAMINE 2-EPIMERASE_N-ACETYLMANNOSAMINE KINASE"/>
    <property type="match status" value="1"/>
</dbReference>
<dbReference type="Proteomes" id="UP000598426">
    <property type="component" value="Unassembled WGS sequence"/>
</dbReference>
<accession>A0ABR8NHC6</accession>
<dbReference type="InterPro" id="IPR049874">
    <property type="entry name" value="ROK_cs"/>
</dbReference>
<name>A0ABR8NHC6_9MICO</name>
<dbReference type="Pfam" id="PF00480">
    <property type="entry name" value="ROK"/>
    <property type="match status" value="1"/>
</dbReference>
<keyword evidence="3" id="KW-1185">Reference proteome</keyword>
<dbReference type="PANTHER" id="PTHR18964">
    <property type="entry name" value="ROK (REPRESSOR, ORF, KINASE) FAMILY"/>
    <property type="match status" value="1"/>
</dbReference>
<organism evidence="2 3">
    <name type="scientific">Microbacterium helvum</name>
    <dbReference type="NCBI Taxonomy" id="2773713"/>
    <lineage>
        <taxon>Bacteria</taxon>
        <taxon>Bacillati</taxon>
        <taxon>Actinomycetota</taxon>
        <taxon>Actinomycetes</taxon>
        <taxon>Micrococcales</taxon>
        <taxon>Microbacteriaceae</taxon>
        <taxon>Microbacterium</taxon>
    </lineage>
</organism>